<dbReference type="InterPro" id="IPR006621">
    <property type="entry name" value="Nose-resist-to-fluoxetine_N"/>
</dbReference>
<evidence type="ECO:0000256" key="1">
    <source>
        <dbReference type="SAM" id="MobiDB-lite"/>
    </source>
</evidence>
<reference evidence="4 5" key="1">
    <citation type="journal article" date="2021" name="Elife">
        <title>Chloroplast acquisition without the gene transfer in kleptoplastic sea slugs, Plakobranchus ocellatus.</title>
        <authorList>
            <person name="Maeda T."/>
            <person name="Takahashi S."/>
            <person name="Yoshida T."/>
            <person name="Shimamura S."/>
            <person name="Takaki Y."/>
            <person name="Nagai Y."/>
            <person name="Toyoda A."/>
            <person name="Suzuki Y."/>
            <person name="Arimoto A."/>
            <person name="Ishii H."/>
            <person name="Satoh N."/>
            <person name="Nishiyama T."/>
            <person name="Hasebe M."/>
            <person name="Maruyama T."/>
            <person name="Minagawa J."/>
            <person name="Obokata J."/>
            <person name="Shigenobu S."/>
        </authorList>
    </citation>
    <scope>NUCLEOTIDE SEQUENCE [LARGE SCALE GENOMIC DNA]</scope>
</reference>
<dbReference type="AlphaFoldDB" id="A0AAV3Z1Z0"/>
<protein>
    <submittedName>
        <fullName evidence="4">Nose resistant to fluoxetine protein 6-like</fullName>
    </submittedName>
</protein>
<dbReference type="EMBL" id="BLXT01001848">
    <property type="protein sequence ID" value="GFN88522.1"/>
    <property type="molecule type" value="Genomic_DNA"/>
</dbReference>
<keyword evidence="2" id="KW-0812">Transmembrane</keyword>
<feature type="domain" description="Nose resistant-to-fluoxetine protein N-terminal" evidence="3">
    <location>
        <begin position="138"/>
        <end position="262"/>
    </location>
</feature>
<dbReference type="PANTHER" id="PTHR11161">
    <property type="entry name" value="O-ACYLTRANSFERASE"/>
    <property type="match status" value="1"/>
</dbReference>
<dbReference type="InterPro" id="IPR052728">
    <property type="entry name" value="O2_lipid_transport_reg"/>
</dbReference>
<keyword evidence="5" id="KW-1185">Reference proteome</keyword>
<feature type="region of interest" description="Disordered" evidence="1">
    <location>
        <begin position="108"/>
        <end position="129"/>
    </location>
</feature>
<evidence type="ECO:0000256" key="2">
    <source>
        <dbReference type="SAM" id="Phobius"/>
    </source>
</evidence>
<evidence type="ECO:0000313" key="5">
    <source>
        <dbReference type="Proteomes" id="UP000735302"/>
    </source>
</evidence>
<keyword evidence="2" id="KW-1133">Transmembrane helix</keyword>
<sequence>MKDTLDSKSGSMDIVLSSFRTAKYFLKSKGSTAASHFTRPNILHTLVSSFLVKNMCSSAKMYKNELRNKQMKLNAELSDVALSKRHRAFQTAAAAKRLREKAVKRSFSKHQKQSLEQGQSSSSSRPSKAKRRQLALTESRFLWNLFFKIKITDFFFLLTNCKVLDAWGKTPSGVLEGNVRSFGDFRECSKLEYSLARRENERGSKQVKGLYCVADIRFFDDGSHVVIISLTQGLCLPASCTDDDVNTLIDHYIRFDENYQKKYGPIMNLAFNAAHIMPCGGLCSFLHVMGIFFTP</sequence>
<dbReference type="Proteomes" id="UP000735302">
    <property type="component" value="Unassembled WGS sequence"/>
</dbReference>
<evidence type="ECO:0000313" key="4">
    <source>
        <dbReference type="EMBL" id="GFN88522.1"/>
    </source>
</evidence>
<name>A0AAV3Z1Z0_9GAST</name>
<gene>
    <name evidence="4" type="ORF">PoB_001502800</name>
</gene>
<dbReference type="PANTHER" id="PTHR11161:SF0">
    <property type="entry name" value="O-ACYLTRANSFERASE LIKE PROTEIN"/>
    <property type="match status" value="1"/>
</dbReference>
<dbReference type="Pfam" id="PF20146">
    <property type="entry name" value="NRF"/>
    <property type="match status" value="1"/>
</dbReference>
<feature type="transmembrane region" description="Helical" evidence="2">
    <location>
        <begin position="269"/>
        <end position="293"/>
    </location>
</feature>
<proteinExistence type="predicted"/>
<keyword evidence="2" id="KW-0472">Membrane</keyword>
<evidence type="ECO:0000259" key="3">
    <source>
        <dbReference type="SMART" id="SM00703"/>
    </source>
</evidence>
<organism evidence="4 5">
    <name type="scientific">Plakobranchus ocellatus</name>
    <dbReference type="NCBI Taxonomy" id="259542"/>
    <lineage>
        <taxon>Eukaryota</taxon>
        <taxon>Metazoa</taxon>
        <taxon>Spiralia</taxon>
        <taxon>Lophotrochozoa</taxon>
        <taxon>Mollusca</taxon>
        <taxon>Gastropoda</taxon>
        <taxon>Heterobranchia</taxon>
        <taxon>Euthyneura</taxon>
        <taxon>Panpulmonata</taxon>
        <taxon>Sacoglossa</taxon>
        <taxon>Placobranchoidea</taxon>
        <taxon>Plakobranchidae</taxon>
        <taxon>Plakobranchus</taxon>
    </lineage>
</organism>
<accession>A0AAV3Z1Z0</accession>
<feature type="compositionally biased region" description="Low complexity" evidence="1">
    <location>
        <begin position="114"/>
        <end position="126"/>
    </location>
</feature>
<dbReference type="SMART" id="SM00703">
    <property type="entry name" value="NRF"/>
    <property type="match status" value="1"/>
</dbReference>
<comment type="caution">
    <text evidence="4">The sequence shown here is derived from an EMBL/GenBank/DDBJ whole genome shotgun (WGS) entry which is preliminary data.</text>
</comment>